<gene>
    <name evidence="3" type="ORF">H9865_00080</name>
</gene>
<feature type="transmembrane region" description="Helical" evidence="1">
    <location>
        <begin position="12"/>
        <end position="29"/>
    </location>
</feature>
<feature type="transmembrane region" description="Helical" evidence="1">
    <location>
        <begin position="417"/>
        <end position="438"/>
    </location>
</feature>
<evidence type="ECO:0000256" key="1">
    <source>
        <dbReference type="SAM" id="Phobius"/>
    </source>
</evidence>
<evidence type="ECO:0000313" key="3">
    <source>
        <dbReference type="EMBL" id="HIX04496.1"/>
    </source>
</evidence>
<accession>A0A9D2ACJ8</accession>
<dbReference type="AlphaFoldDB" id="A0A9D2ACJ8"/>
<feature type="transmembrane region" description="Helical" evidence="1">
    <location>
        <begin position="186"/>
        <end position="216"/>
    </location>
</feature>
<feature type="transmembrane region" description="Helical" evidence="1">
    <location>
        <begin position="158"/>
        <end position="174"/>
    </location>
</feature>
<evidence type="ECO:0000259" key="2">
    <source>
        <dbReference type="Pfam" id="PF19830"/>
    </source>
</evidence>
<keyword evidence="1" id="KW-0812">Transmembrane</keyword>
<protein>
    <recommendedName>
        <fullName evidence="2">DUF6311 domain-containing protein</fullName>
    </recommendedName>
</protein>
<feature type="transmembrane region" description="Helical" evidence="1">
    <location>
        <begin position="228"/>
        <end position="249"/>
    </location>
</feature>
<keyword evidence="1" id="KW-0472">Membrane</keyword>
<feature type="transmembrane region" description="Helical" evidence="1">
    <location>
        <begin position="75"/>
        <end position="96"/>
    </location>
</feature>
<feature type="domain" description="DUF6311" evidence="2">
    <location>
        <begin position="17"/>
        <end position="434"/>
    </location>
</feature>
<proteinExistence type="predicted"/>
<dbReference type="Proteomes" id="UP000824193">
    <property type="component" value="Unassembled WGS sequence"/>
</dbReference>
<evidence type="ECO:0000313" key="4">
    <source>
        <dbReference type="Proteomes" id="UP000824193"/>
    </source>
</evidence>
<reference evidence="3" key="1">
    <citation type="journal article" date="2021" name="PeerJ">
        <title>Extensive microbial diversity within the chicken gut microbiome revealed by metagenomics and culture.</title>
        <authorList>
            <person name="Gilroy R."/>
            <person name="Ravi A."/>
            <person name="Getino M."/>
            <person name="Pursley I."/>
            <person name="Horton D.L."/>
            <person name="Alikhan N.F."/>
            <person name="Baker D."/>
            <person name="Gharbi K."/>
            <person name="Hall N."/>
            <person name="Watson M."/>
            <person name="Adriaenssens E.M."/>
            <person name="Foster-Nyarko E."/>
            <person name="Jarju S."/>
            <person name="Secka A."/>
            <person name="Antonio M."/>
            <person name="Oren A."/>
            <person name="Chaudhuri R.R."/>
            <person name="La Ragione R."/>
            <person name="Hildebrand F."/>
            <person name="Pallen M.J."/>
        </authorList>
    </citation>
    <scope>NUCLEOTIDE SEQUENCE</scope>
    <source>
        <strain evidence="3">2239</strain>
    </source>
</reference>
<comment type="caution">
    <text evidence="3">The sequence shown here is derived from an EMBL/GenBank/DDBJ whole genome shotgun (WGS) entry which is preliminary data.</text>
</comment>
<dbReference type="Pfam" id="PF19830">
    <property type="entry name" value="DUF6311"/>
    <property type="match status" value="1"/>
</dbReference>
<reference evidence="3" key="2">
    <citation type="submission" date="2021-04" db="EMBL/GenBank/DDBJ databases">
        <authorList>
            <person name="Gilroy R."/>
        </authorList>
    </citation>
    <scope>NUCLEOTIDE SEQUENCE</scope>
    <source>
        <strain evidence="3">2239</strain>
    </source>
</reference>
<dbReference type="EMBL" id="DXFW01000001">
    <property type="protein sequence ID" value="HIX04496.1"/>
    <property type="molecule type" value="Genomic_DNA"/>
</dbReference>
<feature type="transmembrane region" description="Helical" evidence="1">
    <location>
        <begin position="306"/>
        <end position="327"/>
    </location>
</feature>
<name>A0A9D2ACJ8_9FIRM</name>
<organism evidence="3 4">
    <name type="scientific">Candidatus Allofournierella pullicola</name>
    <dbReference type="NCBI Taxonomy" id="2838596"/>
    <lineage>
        <taxon>Bacteria</taxon>
        <taxon>Bacillati</taxon>
        <taxon>Bacillota</taxon>
        <taxon>Clostridia</taxon>
        <taxon>Eubacteriales</taxon>
        <taxon>Oscillospiraceae</taxon>
        <taxon>Allofournierella</taxon>
    </lineage>
</organism>
<feature type="transmembrane region" description="Helical" evidence="1">
    <location>
        <begin position="348"/>
        <end position="372"/>
    </location>
</feature>
<keyword evidence="1" id="KW-1133">Transmembrane helix</keyword>
<dbReference type="InterPro" id="IPR046278">
    <property type="entry name" value="DUF6311"/>
</dbReference>
<sequence length="561" mass="60026">MKQKLFRAAPSLAGLGIGLAVFLLVYGPVPLDPTRDDWLLGGYIETDLLQHYAAWLAIKNQGLGWPLTFTTGLNWPAGAAAALADCIPLLAVPFGLLRAFLPQTFQYFGLFVCGSLMFQGEAAVRLLRLFTKRAEWVLGGAVLLCLSPIMLERAFRHTALCAHWLILYALWLYFKSAKEGFSLRRAAGFVLLTVLAASIHLYFVPMVLAVAFAAGLRALVRTRRWQPLALAAGGGSLAALTVAWALGFFTVSGSADGGYGTFGMNLNALWNPVSLDWNWWVPGCGQLHWSRVLPIRPLVANSLDSFNYLGLGLLAALGGCVLAAVWLAVRRRDGAKALAKEALSHWPLALVCCALTAFAVSNVVTANSRTLFTLPLPEWLTALCGVFRASGRMFWPVWYLLAVRALAALANLPRRRLAAAVLAAVLALQVFDLSGVLAQKHAWFAEPSLRTSAPAPAEEELAQLEGCSAVYTLEVCTDRGLAVALGRKGLATNISLLARGDDAALAAGIETVRAALEAGEREPLGAGVAFYTSDETFADAAAAAAGLRKAPFYQGFLLLAA</sequence>